<evidence type="ECO:0008006" key="3">
    <source>
        <dbReference type="Google" id="ProtNLM"/>
    </source>
</evidence>
<evidence type="ECO:0000313" key="2">
    <source>
        <dbReference type="Proteomes" id="UP000288805"/>
    </source>
</evidence>
<comment type="caution">
    <text evidence="1">The sequence shown here is derived from an EMBL/GenBank/DDBJ whole genome shotgun (WGS) entry which is preliminary data.</text>
</comment>
<proteinExistence type="predicted"/>
<dbReference type="EMBL" id="QGNW01000082">
    <property type="protein sequence ID" value="RVX00390.1"/>
    <property type="molecule type" value="Genomic_DNA"/>
</dbReference>
<sequence length="427" mass="46890">MRSGSRLFSSWSSYKPLLGEAVGLPLNFWNYEVFRKLGGTAVEGWWLWTRIQLTSLSSSGQALVGGVAMGVGNSVGARKGEVARQRRRMLGFTRGKQCGAIVSEDFDGKGKRAAEEVGFASEGMGLRGKGSGPKEYWVESSKGGSLKKGEPKGLWTVYRGLGQGIAQMGHNDCFMKVRAPTIQSSCEESRLVEAIVCAALWAEAGGKIRADEALLEEVSREKNEDFMASGLGGTRGAILVNEEGMADPLRIIEAGGGRGKFLSAWRRILRRRGKILGGIRSGKGLWSDPWCVAGDFNVVRFPIKSICPPKPTSDHFPILLDGGRSKEWSDAVQVENMWLKEEGSKKKCRVLEFGKVEVNKTLALSQVDFWDKMELSWPLSVQETQFKGLPFERLETVDAASLEEPFSKQEVLEALKGFCEDKAPKPD</sequence>
<organism evidence="1 2">
    <name type="scientific">Vitis vinifera</name>
    <name type="common">Grape</name>
    <dbReference type="NCBI Taxonomy" id="29760"/>
    <lineage>
        <taxon>Eukaryota</taxon>
        <taxon>Viridiplantae</taxon>
        <taxon>Streptophyta</taxon>
        <taxon>Embryophyta</taxon>
        <taxon>Tracheophyta</taxon>
        <taxon>Spermatophyta</taxon>
        <taxon>Magnoliopsida</taxon>
        <taxon>eudicotyledons</taxon>
        <taxon>Gunneridae</taxon>
        <taxon>Pentapetalae</taxon>
        <taxon>rosids</taxon>
        <taxon>Vitales</taxon>
        <taxon>Vitaceae</taxon>
        <taxon>Viteae</taxon>
        <taxon>Vitis</taxon>
    </lineage>
</organism>
<dbReference type="AlphaFoldDB" id="A0A438IUG6"/>
<name>A0A438IUG6_VITVI</name>
<protein>
    <recommendedName>
        <fullName evidence="3">DUF4283 domain-containing protein</fullName>
    </recommendedName>
</protein>
<accession>A0A438IUG6</accession>
<evidence type="ECO:0000313" key="1">
    <source>
        <dbReference type="EMBL" id="RVX00390.1"/>
    </source>
</evidence>
<gene>
    <name evidence="1" type="ORF">CK203_024489</name>
</gene>
<dbReference type="Proteomes" id="UP000288805">
    <property type="component" value="Unassembled WGS sequence"/>
</dbReference>
<reference evidence="1 2" key="1">
    <citation type="journal article" date="2018" name="PLoS Genet.">
        <title>Population sequencing reveals clonal diversity and ancestral inbreeding in the grapevine cultivar Chardonnay.</title>
        <authorList>
            <person name="Roach M.J."/>
            <person name="Johnson D.L."/>
            <person name="Bohlmann J."/>
            <person name="van Vuuren H.J."/>
            <person name="Jones S.J."/>
            <person name="Pretorius I.S."/>
            <person name="Schmidt S.A."/>
            <person name="Borneman A.R."/>
        </authorList>
    </citation>
    <scope>NUCLEOTIDE SEQUENCE [LARGE SCALE GENOMIC DNA]</scope>
    <source>
        <strain evidence="2">cv. Chardonnay</strain>
        <tissue evidence="1">Leaf</tissue>
    </source>
</reference>